<sequence>MSDKQTTETAPSLETLIQEALLLAIKASDSSTDAKRVAEEASAFAYNAYCAISKVSGRISGGVLKNKN</sequence>
<reference evidence="1" key="1">
    <citation type="journal article" date="2015" name="Nature">
        <title>Complex archaea that bridge the gap between prokaryotes and eukaryotes.</title>
        <authorList>
            <person name="Spang A."/>
            <person name="Saw J.H."/>
            <person name="Jorgensen S.L."/>
            <person name="Zaremba-Niedzwiedzka K."/>
            <person name="Martijn J."/>
            <person name="Lind A.E."/>
            <person name="van Eijk R."/>
            <person name="Schleper C."/>
            <person name="Guy L."/>
            <person name="Ettema T.J."/>
        </authorList>
    </citation>
    <scope>NUCLEOTIDE SEQUENCE</scope>
</reference>
<comment type="caution">
    <text evidence="1">The sequence shown here is derived from an EMBL/GenBank/DDBJ whole genome shotgun (WGS) entry which is preliminary data.</text>
</comment>
<protein>
    <submittedName>
        <fullName evidence="1">Uncharacterized protein</fullName>
    </submittedName>
</protein>
<proteinExistence type="predicted"/>
<organism evidence="1">
    <name type="scientific">marine sediment metagenome</name>
    <dbReference type="NCBI Taxonomy" id="412755"/>
    <lineage>
        <taxon>unclassified sequences</taxon>
        <taxon>metagenomes</taxon>
        <taxon>ecological metagenomes</taxon>
    </lineage>
</organism>
<name>A0A0F9NFV4_9ZZZZ</name>
<gene>
    <name evidence="1" type="ORF">LCGC14_1266980</name>
</gene>
<accession>A0A0F9NFV4</accession>
<dbReference type="EMBL" id="LAZR01007075">
    <property type="protein sequence ID" value="KKM87635.1"/>
    <property type="molecule type" value="Genomic_DNA"/>
</dbReference>
<evidence type="ECO:0000313" key="1">
    <source>
        <dbReference type="EMBL" id="KKM87635.1"/>
    </source>
</evidence>
<dbReference type="AlphaFoldDB" id="A0A0F9NFV4"/>